<dbReference type="SUPFAM" id="SSF48452">
    <property type="entry name" value="TPR-like"/>
    <property type="match status" value="1"/>
</dbReference>
<dbReference type="InterPro" id="IPR000780">
    <property type="entry name" value="CheR_MeTrfase"/>
</dbReference>
<dbReference type="InterPro" id="IPR011990">
    <property type="entry name" value="TPR-like_helical_dom_sf"/>
</dbReference>
<evidence type="ECO:0000256" key="1">
    <source>
        <dbReference type="ARBA" id="ARBA00022603"/>
    </source>
</evidence>
<sequence length="477" mass="53750">MKNMRPTLSSPLLSRLSEFVATQTGLDYPQERWDDLERGIAAAAPDFNFSETEPCAHWLLSAPLTRQMNETLASHLSVGETYFFREKQSLEIFGEQVISQLLQSRRQNERRFRIWSAGCSTGEEAYTIAILLDRLIPDLQEWNITILATDFNPKFLRKAAQGVYGEWSFRDAPVWLREGYFTKCSDGRFEIHPRIRKMVTFSYLNFAEDVYPSLSNNTSAMDVIFCRNVLMYFTAQRAKQVTGNFYRALVDGGWLIVSPAEASHSLLSPFTPVDFPGAVLYRKMENAESKLRISDDQVMQSPKETEASPLSLPAVQVKPAATEITTAQAGQLLAQQPDEREVPSSMARNCANQGRLSEALEWCKKAITADKMNPLHHYLSATILHEQGQHEIAIQSLRRALYLDPDFVLAHFALGNLHQSQGRYREAKRHFGNVLLLLRKHPQDEILPDAEGLTAGRLVEIASSLLASLPQSATANA</sequence>
<dbReference type="Pfam" id="PF01739">
    <property type="entry name" value="CheR"/>
    <property type="match status" value="1"/>
</dbReference>
<dbReference type="Pfam" id="PF13414">
    <property type="entry name" value="TPR_11"/>
    <property type="match status" value="1"/>
</dbReference>
<dbReference type="AlphaFoldDB" id="A0A1J5SGL4"/>
<evidence type="ECO:0000259" key="5">
    <source>
        <dbReference type="PROSITE" id="PS50123"/>
    </source>
</evidence>
<dbReference type="PROSITE" id="PS50005">
    <property type="entry name" value="TPR"/>
    <property type="match status" value="1"/>
</dbReference>
<dbReference type="InterPro" id="IPR050903">
    <property type="entry name" value="Bact_Chemotaxis_MeTrfase"/>
</dbReference>
<comment type="caution">
    <text evidence="6">The sequence shown here is derived from an EMBL/GenBank/DDBJ whole genome shotgun (WGS) entry which is preliminary data.</text>
</comment>
<dbReference type="InterPro" id="IPR022642">
    <property type="entry name" value="CheR_C"/>
</dbReference>
<dbReference type="PROSITE" id="PS50123">
    <property type="entry name" value="CHER"/>
    <property type="match status" value="1"/>
</dbReference>
<accession>A0A1J5SGL4</accession>
<keyword evidence="3" id="KW-0949">S-adenosyl-L-methionine</keyword>
<dbReference type="EC" id="2.1.1.-" evidence="6"/>
<evidence type="ECO:0000256" key="4">
    <source>
        <dbReference type="SAM" id="MobiDB-lite"/>
    </source>
</evidence>
<keyword evidence="1 6" id="KW-0489">Methyltransferase</keyword>
<dbReference type="PANTHER" id="PTHR24422:SF19">
    <property type="entry name" value="CHEMOTAXIS PROTEIN METHYLTRANSFERASE"/>
    <property type="match status" value="1"/>
</dbReference>
<evidence type="ECO:0000313" key="6">
    <source>
        <dbReference type="EMBL" id="OIR03301.1"/>
    </source>
</evidence>
<protein>
    <submittedName>
        <fullName evidence="6">Putative biofilm formation methyltransferase WspC</fullName>
        <ecNumber evidence="6">2.1.1.-</ecNumber>
    </submittedName>
</protein>
<dbReference type="PRINTS" id="PR00996">
    <property type="entry name" value="CHERMTFRASE"/>
</dbReference>
<dbReference type="SMART" id="SM00028">
    <property type="entry name" value="TPR"/>
    <property type="match status" value="3"/>
</dbReference>
<evidence type="ECO:0000256" key="3">
    <source>
        <dbReference type="ARBA" id="ARBA00022691"/>
    </source>
</evidence>
<organism evidence="6">
    <name type="scientific">mine drainage metagenome</name>
    <dbReference type="NCBI Taxonomy" id="410659"/>
    <lineage>
        <taxon>unclassified sequences</taxon>
        <taxon>metagenomes</taxon>
        <taxon>ecological metagenomes</taxon>
    </lineage>
</organism>
<dbReference type="SUPFAM" id="SSF53335">
    <property type="entry name" value="S-adenosyl-L-methionine-dependent methyltransferases"/>
    <property type="match status" value="1"/>
</dbReference>
<feature type="region of interest" description="Disordered" evidence="4">
    <location>
        <begin position="292"/>
        <end position="311"/>
    </location>
</feature>
<dbReference type="Gene3D" id="3.40.50.150">
    <property type="entry name" value="Vaccinia Virus protein VP39"/>
    <property type="match status" value="1"/>
</dbReference>
<dbReference type="SMART" id="SM00138">
    <property type="entry name" value="MeTrc"/>
    <property type="match status" value="1"/>
</dbReference>
<dbReference type="InterPro" id="IPR029063">
    <property type="entry name" value="SAM-dependent_MTases_sf"/>
</dbReference>
<dbReference type="Gene3D" id="1.25.40.10">
    <property type="entry name" value="Tetratricopeptide repeat domain"/>
    <property type="match status" value="1"/>
</dbReference>
<dbReference type="InterPro" id="IPR019734">
    <property type="entry name" value="TPR_rpt"/>
</dbReference>
<dbReference type="EMBL" id="MLJW01000067">
    <property type="protein sequence ID" value="OIR03301.1"/>
    <property type="molecule type" value="Genomic_DNA"/>
</dbReference>
<dbReference type="GO" id="GO:0008757">
    <property type="term" value="F:S-adenosylmethionine-dependent methyltransferase activity"/>
    <property type="evidence" value="ECO:0007669"/>
    <property type="project" value="InterPro"/>
</dbReference>
<proteinExistence type="predicted"/>
<keyword evidence="2 6" id="KW-0808">Transferase</keyword>
<dbReference type="PANTHER" id="PTHR24422">
    <property type="entry name" value="CHEMOTAXIS PROTEIN METHYLTRANSFERASE"/>
    <property type="match status" value="1"/>
</dbReference>
<dbReference type="GO" id="GO:0032259">
    <property type="term" value="P:methylation"/>
    <property type="evidence" value="ECO:0007669"/>
    <property type="project" value="UniProtKB-KW"/>
</dbReference>
<feature type="domain" description="CheR-type methyltransferase" evidence="5">
    <location>
        <begin position="1"/>
        <end position="286"/>
    </location>
</feature>
<gene>
    <name evidence="6" type="primary">wspC_1</name>
    <name evidence="6" type="ORF">GALL_145730</name>
</gene>
<name>A0A1J5SGL4_9ZZZZ</name>
<evidence type="ECO:0000256" key="2">
    <source>
        <dbReference type="ARBA" id="ARBA00022679"/>
    </source>
</evidence>
<reference evidence="6" key="1">
    <citation type="submission" date="2016-10" db="EMBL/GenBank/DDBJ databases">
        <title>Sequence of Gallionella enrichment culture.</title>
        <authorList>
            <person name="Poehlein A."/>
            <person name="Muehling M."/>
            <person name="Daniel R."/>
        </authorList>
    </citation>
    <scope>NUCLEOTIDE SEQUENCE</scope>
</reference>